<dbReference type="RefSeq" id="WP_147921349.1">
    <property type="nucleotide sequence ID" value="NZ_VRTY01000026.1"/>
</dbReference>
<dbReference type="InterPro" id="IPR054339">
    <property type="entry name" value="GMT_wHTH"/>
</dbReference>
<comment type="caution">
    <text evidence="2">The sequence shown here is derived from an EMBL/GenBank/DDBJ whole genome shotgun (WGS) entry which is preliminary data.</text>
</comment>
<gene>
    <name evidence="2" type="ORF">FVR03_08655</name>
</gene>
<organism evidence="2 3">
    <name type="scientific">Pontibacter qinzhouensis</name>
    <dbReference type="NCBI Taxonomy" id="2603253"/>
    <lineage>
        <taxon>Bacteria</taxon>
        <taxon>Pseudomonadati</taxon>
        <taxon>Bacteroidota</taxon>
        <taxon>Cytophagia</taxon>
        <taxon>Cytophagales</taxon>
        <taxon>Hymenobacteraceae</taxon>
        <taxon>Pontibacter</taxon>
    </lineage>
</organism>
<evidence type="ECO:0000313" key="2">
    <source>
        <dbReference type="EMBL" id="TXK47928.1"/>
    </source>
</evidence>
<sequence>MAAPAPQEFFRVQRSISEIKTEMLSQFFQVWYRLQTQPGALLYADLLAGQAGAEEETLLQHELSYLPQALLKDPQKPLLVFCGAPAKPDRKAKQQQESQAAEVPITQAPLLLQQPENQLLLTEQLAQLRQALVVADPFATPFGQELLLQCTQLQHPDLLLLLDPKKLRATVSGKKTTEATEQLFGESLNSIRSFCKRERNAQNQEAFIVAGLEKMLQTKGFQTLHFRADAPAKDQTTCYLLFATASLPVYRAFKEKLLPYSEIQADRVPVFGANLKQLQQLALFPEQLRYSVQKLAEDLVGKASQYNYKSIEKIAEDHHPGTHYIKDNYRQAFELLRDQGLIEMLNPKTLQTIRKATMASPVKFKQKP</sequence>
<dbReference type="Pfam" id="PF22560">
    <property type="entry name" value="GMT-wHTH"/>
    <property type="match status" value="1"/>
</dbReference>
<reference evidence="2 3" key="1">
    <citation type="submission" date="2019-08" db="EMBL/GenBank/DDBJ databases">
        <authorList>
            <person name="Shi S."/>
        </authorList>
    </citation>
    <scope>NUCLEOTIDE SEQUENCE [LARGE SCALE GENOMIC DNA]</scope>
    <source>
        <strain evidence="2 3">GY10130</strain>
    </source>
</reference>
<evidence type="ECO:0000313" key="3">
    <source>
        <dbReference type="Proteomes" id="UP000321926"/>
    </source>
</evidence>
<accession>A0A5C8KAC5</accession>
<dbReference type="EMBL" id="VRTY01000026">
    <property type="protein sequence ID" value="TXK47928.1"/>
    <property type="molecule type" value="Genomic_DNA"/>
</dbReference>
<dbReference type="OrthoDB" id="845703at2"/>
<feature type="domain" description="GMT-like wHTH" evidence="1">
    <location>
        <begin position="277"/>
        <end position="348"/>
    </location>
</feature>
<protein>
    <recommendedName>
        <fullName evidence="1">GMT-like wHTH domain-containing protein</fullName>
    </recommendedName>
</protein>
<dbReference type="Proteomes" id="UP000321926">
    <property type="component" value="Unassembled WGS sequence"/>
</dbReference>
<dbReference type="AlphaFoldDB" id="A0A5C8KAC5"/>
<proteinExistence type="predicted"/>
<keyword evidence="3" id="KW-1185">Reference proteome</keyword>
<name>A0A5C8KAC5_9BACT</name>
<evidence type="ECO:0000259" key="1">
    <source>
        <dbReference type="Pfam" id="PF22560"/>
    </source>
</evidence>